<dbReference type="OrthoDB" id="1689567at2759"/>
<feature type="region of interest" description="Disordered" evidence="7">
    <location>
        <begin position="673"/>
        <end position="697"/>
    </location>
</feature>
<dbReference type="GO" id="GO:0005886">
    <property type="term" value="C:plasma membrane"/>
    <property type="evidence" value="ECO:0007669"/>
    <property type="project" value="TreeGrafter"/>
</dbReference>
<feature type="transmembrane region" description="Helical" evidence="8">
    <location>
        <begin position="536"/>
        <end position="557"/>
    </location>
</feature>
<evidence type="ECO:0000256" key="6">
    <source>
        <dbReference type="ARBA" id="ARBA00023136"/>
    </source>
</evidence>
<evidence type="ECO:0000313" key="12">
    <source>
        <dbReference type="EMBL" id="KAH3670945.1"/>
    </source>
</evidence>
<dbReference type="RefSeq" id="XP_046064313.1">
    <property type="nucleotide sequence ID" value="XM_046207872.1"/>
</dbReference>
<feature type="transmembrane region" description="Helical" evidence="8">
    <location>
        <begin position="442"/>
        <end position="465"/>
    </location>
</feature>
<reference evidence="12" key="2">
    <citation type="submission" date="2021-01" db="EMBL/GenBank/DDBJ databases">
        <authorList>
            <person name="Schikora-Tamarit M.A."/>
        </authorList>
    </citation>
    <scope>NUCLEOTIDE SEQUENCE</scope>
    <source>
        <strain evidence="12">CBS6075</strain>
    </source>
</reference>
<dbReference type="Pfam" id="PF02714">
    <property type="entry name" value="RSN1_7TM"/>
    <property type="match status" value="1"/>
</dbReference>
<name>A0A9P8PG62_9ASCO</name>
<feature type="domain" description="CSC1/OSCA1-like N-terminal transmembrane" evidence="10">
    <location>
        <begin position="5"/>
        <end position="122"/>
    </location>
</feature>
<evidence type="ECO:0000256" key="4">
    <source>
        <dbReference type="ARBA" id="ARBA00022692"/>
    </source>
</evidence>
<keyword evidence="5 8" id="KW-1133">Transmembrane helix</keyword>
<evidence type="ECO:0000256" key="3">
    <source>
        <dbReference type="ARBA" id="ARBA00022448"/>
    </source>
</evidence>
<dbReference type="EMBL" id="JAEUBE010000084">
    <property type="protein sequence ID" value="KAH3670945.1"/>
    <property type="molecule type" value="Genomic_DNA"/>
</dbReference>
<evidence type="ECO:0000259" key="9">
    <source>
        <dbReference type="Pfam" id="PF02714"/>
    </source>
</evidence>
<comment type="similarity">
    <text evidence="2">Belongs to the CSC1 (TC 1.A.17) family.</text>
</comment>
<proteinExistence type="inferred from homology"/>
<dbReference type="GO" id="GO:0005227">
    <property type="term" value="F:calcium-activated cation channel activity"/>
    <property type="evidence" value="ECO:0007669"/>
    <property type="project" value="InterPro"/>
</dbReference>
<dbReference type="AlphaFoldDB" id="A0A9P8PG62"/>
<evidence type="ECO:0000256" key="5">
    <source>
        <dbReference type="ARBA" id="ARBA00022989"/>
    </source>
</evidence>
<dbReference type="GeneID" id="70232624"/>
<keyword evidence="6 8" id="KW-0472">Membrane</keyword>
<sequence>MIRRLPNNFLGWIKVLHSITGDEVLQVAGLDSYVFLCFFRMGIRIFLSMTVAGLLVLSPVRYFLTGTFDKESNRMEMFYKVMTGSIRTAAKHDDADPTGYLIVCTIFTYVFTAIVYFFLFKETAHIIKTRQRCLGSQRSVTDRTISISQIPESLKSEDALKKHIQTLGVGNVEKVTLVHDHSKLKALFDRRKATVEKLEQLYSSHYGLEIHILKKIDVPSTKVKLVTDEWDSDDVFPLLKAFDSKNREKKRPTGRITWFGPKVDLFDYYGKQLIELDEAIVQLRREADFRATSYAFVTMDSVNDAQMAAQAVFSPKVFQLITCLAPAPLDVNWDNLLLSSRSVFIRKNIVELIIIAFSILLIIPIRYLSSLLNVNAIKKIWPEFGDYLLKHEFFRKIVTGLLPTYLFTLINIALPYVISFLSNLQGLVSKGDVDLSVTRKNFMYIFFNLFLVFTLFGTLSSYKALLTDTTKIAPLLATSIKSLSLFYIDLILLQGLVMFPVKLLQMGDLAFIFWQYVICHAWQTPKTYRDLFYKPAIFEVGLILPQHMLIFIITIIYSVISTKILTSGLVYFVFGYYVYKYQLVYSMVHPYHSTGKLWPIVFRRVCLGMFFFQLQMFGTLALEQSFILAALVVPLLPTTIIVLVFFNRNYVPLLFYIALDAIKTSGESVETDDSDDMGSLLSAADGQHTKPSTGRKSMVIRTPSETSTAQLDDVEAQPINVLRKRRSTIDETREAFQNYTYPLLEEELDGPWIGFEGDNIEMVQYDAEDSRILSTVVHKKNTRIEYD</sequence>
<evidence type="ECO:0000256" key="7">
    <source>
        <dbReference type="SAM" id="MobiDB-lite"/>
    </source>
</evidence>
<feature type="domain" description="CSC1/OSCA1-like cytosolic" evidence="11">
    <location>
        <begin position="142"/>
        <end position="335"/>
    </location>
</feature>
<comment type="caution">
    <text evidence="12">The sequence shown here is derived from an EMBL/GenBank/DDBJ whole genome shotgun (WGS) entry which is preliminary data.</text>
</comment>
<feature type="transmembrane region" description="Helical" evidence="8">
    <location>
        <begin position="563"/>
        <end position="579"/>
    </location>
</feature>
<feature type="transmembrane region" description="Helical" evidence="8">
    <location>
        <begin position="100"/>
        <end position="120"/>
    </location>
</feature>
<organism evidence="12 13">
    <name type="scientific">Ogataea philodendri</name>
    <dbReference type="NCBI Taxonomy" id="1378263"/>
    <lineage>
        <taxon>Eukaryota</taxon>
        <taxon>Fungi</taxon>
        <taxon>Dikarya</taxon>
        <taxon>Ascomycota</taxon>
        <taxon>Saccharomycotina</taxon>
        <taxon>Pichiomycetes</taxon>
        <taxon>Pichiales</taxon>
        <taxon>Pichiaceae</taxon>
        <taxon>Ogataea</taxon>
    </lineage>
</organism>
<feature type="transmembrane region" description="Helical" evidence="8">
    <location>
        <begin position="600"/>
        <end position="620"/>
    </location>
</feature>
<gene>
    <name evidence="12" type="ORF">OGAPHI_000656</name>
</gene>
<dbReference type="Pfam" id="PF13967">
    <property type="entry name" value="RSN1_TM"/>
    <property type="match status" value="1"/>
</dbReference>
<reference evidence="12" key="1">
    <citation type="journal article" date="2021" name="Open Biol.">
        <title>Shared evolutionary footprints suggest mitochondrial oxidative damage underlies multiple complex I losses in fungi.</title>
        <authorList>
            <person name="Schikora-Tamarit M.A."/>
            <person name="Marcet-Houben M."/>
            <person name="Nosek J."/>
            <person name="Gabaldon T."/>
        </authorList>
    </citation>
    <scope>NUCLEOTIDE SEQUENCE</scope>
    <source>
        <strain evidence="12">CBS6075</strain>
    </source>
</reference>
<comment type="subcellular location">
    <subcellularLocation>
        <location evidence="1">Membrane</location>
        <topology evidence="1">Multi-pass membrane protein</topology>
    </subcellularLocation>
</comment>
<dbReference type="PANTHER" id="PTHR13018:SF5">
    <property type="entry name" value="RE44586P"/>
    <property type="match status" value="1"/>
</dbReference>
<feature type="transmembrane region" description="Helical" evidence="8">
    <location>
        <begin position="45"/>
        <end position="64"/>
    </location>
</feature>
<dbReference type="Pfam" id="PF14703">
    <property type="entry name" value="PHM7_cyt"/>
    <property type="match status" value="1"/>
</dbReference>
<keyword evidence="3" id="KW-0813">Transport</keyword>
<feature type="domain" description="CSC1/OSCA1-like 7TM region" evidence="9">
    <location>
        <begin position="347"/>
        <end position="620"/>
    </location>
</feature>
<dbReference type="InterPro" id="IPR003864">
    <property type="entry name" value="CSC1/OSCA1-like_7TM"/>
</dbReference>
<accession>A0A9P8PG62</accession>
<dbReference type="Proteomes" id="UP000769157">
    <property type="component" value="Unassembled WGS sequence"/>
</dbReference>
<evidence type="ECO:0000256" key="2">
    <source>
        <dbReference type="ARBA" id="ARBA00007779"/>
    </source>
</evidence>
<evidence type="ECO:0000256" key="1">
    <source>
        <dbReference type="ARBA" id="ARBA00004141"/>
    </source>
</evidence>
<keyword evidence="13" id="KW-1185">Reference proteome</keyword>
<dbReference type="InterPro" id="IPR045122">
    <property type="entry name" value="Csc1-like"/>
</dbReference>
<dbReference type="InterPro" id="IPR027815">
    <property type="entry name" value="CSC1/OSCA1-like_cyt"/>
</dbReference>
<evidence type="ECO:0008006" key="14">
    <source>
        <dbReference type="Google" id="ProtNLM"/>
    </source>
</evidence>
<protein>
    <recommendedName>
        <fullName evidence="14">DUF221-domain-containing protein</fullName>
    </recommendedName>
</protein>
<keyword evidence="4 8" id="KW-0812">Transmembrane</keyword>
<feature type="transmembrane region" description="Helical" evidence="8">
    <location>
        <begin position="626"/>
        <end position="646"/>
    </location>
</feature>
<evidence type="ECO:0000259" key="10">
    <source>
        <dbReference type="Pfam" id="PF13967"/>
    </source>
</evidence>
<feature type="transmembrane region" description="Helical" evidence="8">
    <location>
        <begin position="349"/>
        <end position="368"/>
    </location>
</feature>
<evidence type="ECO:0000259" key="11">
    <source>
        <dbReference type="Pfam" id="PF14703"/>
    </source>
</evidence>
<evidence type="ECO:0000313" key="13">
    <source>
        <dbReference type="Proteomes" id="UP000769157"/>
    </source>
</evidence>
<dbReference type="PANTHER" id="PTHR13018">
    <property type="entry name" value="PROBABLE MEMBRANE PROTEIN DUF221-RELATED"/>
    <property type="match status" value="1"/>
</dbReference>
<dbReference type="InterPro" id="IPR032880">
    <property type="entry name" value="CSC1/OSCA1-like_N"/>
</dbReference>
<feature type="transmembrane region" description="Helical" evidence="8">
    <location>
        <begin position="397"/>
        <end position="421"/>
    </location>
</feature>
<evidence type="ECO:0000256" key="8">
    <source>
        <dbReference type="SAM" id="Phobius"/>
    </source>
</evidence>